<dbReference type="AlphaFoldDB" id="A0A0M2NJ48"/>
<dbReference type="PATRIC" id="fig|270498.16.peg.2109"/>
<name>A0A0M2NJ48_9FIRM</name>
<dbReference type="CDD" id="cd11297">
    <property type="entry name" value="PIN_LabA-like_N_1"/>
    <property type="match status" value="1"/>
</dbReference>
<dbReference type="PANTHER" id="PTHR35811">
    <property type="entry name" value="SLR1870 PROTEIN"/>
    <property type="match status" value="1"/>
</dbReference>
<dbReference type="RefSeq" id="WP_046444156.1">
    <property type="nucleotide sequence ID" value="NZ_CAUERS010000005.1"/>
</dbReference>
<dbReference type="GO" id="GO:0004540">
    <property type="term" value="F:RNA nuclease activity"/>
    <property type="evidence" value="ECO:0007669"/>
    <property type="project" value="InterPro"/>
</dbReference>
<sequence length="268" mass="29865">MENDKRIAILIDADNVSDKYIPFIFDEISNYGTPTYKRIYGDWTTTHNTAWKKVLLNYSIAPIQQYSYTKGKNATDSALIIDAMDILYSGNVDGFCIVSSDSDFTRLAARLREAGMFVMGMGERKTPAPFIAACEIFKYLEVLASSTNGEAAEAAAEAEATAENEKVGTKSSMASKTQLTRAIKAIVNDISDDDGWAFLGAVGNLLNKRYPDFDSRNYGFAKLTQLVKSLRQFDVEPRPTSNPHVTHQFIRIKEKPKRTKANSVRIQS</sequence>
<organism evidence="2 3">
    <name type="scientific">Christensenella hongkongensis</name>
    <dbReference type="NCBI Taxonomy" id="270498"/>
    <lineage>
        <taxon>Bacteria</taxon>
        <taxon>Bacillati</taxon>
        <taxon>Bacillota</taxon>
        <taxon>Clostridia</taxon>
        <taxon>Christensenellales</taxon>
        <taxon>Christensenellaceae</taxon>
        <taxon>Christensenella</taxon>
    </lineage>
</organism>
<evidence type="ECO:0000259" key="1">
    <source>
        <dbReference type="PROSITE" id="PS51644"/>
    </source>
</evidence>
<accession>A0A0M2NJ48</accession>
<dbReference type="Gene3D" id="3.30.420.610">
    <property type="entry name" value="LOTUS domain-like"/>
    <property type="match status" value="1"/>
</dbReference>
<dbReference type="Pfam" id="PF12872">
    <property type="entry name" value="OST-HTH"/>
    <property type="match status" value="1"/>
</dbReference>
<reference evidence="2 3" key="1">
    <citation type="submission" date="2015-04" db="EMBL/GenBank/DDBJ databases">
        <title>Draft genome sequence of bacteremic isolate Catabacter hongkongensis type strain HKU16T.</title>
        <authorList>
            <person name="Lau S.K."/>
            <person name="Teng J.L."/>
            <person name="Huang Y."/>
            <person name="Curreem S.O."/>
            <person name="Tsui S.K."/>
            <person name="Woo P.C."/>
        </authorList>
    </citation>
    <scope>NUCLEOTIDE SEQUENCE [LARGE SCALE GENOMIC DNA]</scope>
    <source>
        <strain evidence="2 3">HKU16</strain>
    </source>
</reference>
<dbReference type="InterPro" id="IPR041966">
    <property type="entry name" value="LOTUS-like"/>
</dbReference>
<dbReference type="STRING" id="270498.CHK_2358"/>
<proteinExistence type="predicted"/>
<gene>
    <name evidence="2" type="ORF">CHK_2358</name>
</gene>
<dbReference type="Pfam" id="PF01936">
    <property type="entry name" value="NYN"/>
    <property type="match status" value="1"/>
</dbReference>
<dbReference type="InterPro" id="IPR021139">
    <property type="entry name" value="NYN"/>
</dbReference>
<dbReference type="CDD" id="cd10146">
    <property type="entry name" value="LabA_like_C"/>
    <property type="match status" value="1"/>
</dbReference>
<protein>
    <submittedName>
        <fullName evidence="2">Maebl</fullName>
    </submittedName>
</protein>
<comment type="caution">
    <text evidence="2">The sequence shown here is derived from an EMBL/GenBank/DDBJ whole genome shotgun (WGS) entry which is preliminary data.</text>
</comment>
<dbReference type="OrthoDB" id="9783963at2"/>
<feature type="domain" description="HTH OST-type" evidence="1">
    <location>
        <begin position="175"/>
        <end position="249"/>
    </location>
</feature>
<dbReference type="Proteomes" id="UP000034076">
    <property type="component" value="Unassembled WGS sequence"/>
</dbReference>
<evidence type="ECO:0000313" key="3">
    <source>
        <dbReference type="Proteomes" id="UP000034076"/>
    </source>
</evidence>
<keyword evidence="3" id="KW-1185">Reference proteome</keyword>
<dbReference type="InterPro" id="IPR025605">
    <property type="entry name" value="OST-HTH/LOTUS_dom"/>
</dbReference>
<dbReference type="PANTHER" id="PTHR35811:SF1">
    <property type="entry name" value="HTH OST-TYPE DOMAIN-CONTAINING PROTEIN"/>
    <property type="match status" value="1"/>
</dbReference>
<dbReference type="Gene3D" id="3.40.50.1010">
    <property type="entry name" value="5'-nuclease"/>
    <property type="match status" value="1"/>
</dbReference>
<dbReference type="EMBL" id="LAYJ01000112">
    <property type="protein sequence ID" value="KKI50295.1"/>
    <property type="molecule type" value="Genomic_DNA"/>
</dbReference>
<dbReference type="PROSITE" id="PS51644">
    <property type="entry name" value="HTH_OST"/>
    <property type="match status" value="1"/>
</dbReference>
<evidence type="ECO:0000313" key="2">
    <source>
        <dbReference type="EMBL" id="KKI50295.1"/>
    </source>
</evidence>